<evidence type="ECO:0000256" key="14">
    <source>
        <dbReference type="PIRNR" id="PIRNR004491"/>
    </source>
</evidence>
<dbReference type="GO" id="GO:0003919">
    <property type="term" value="F:FMN adenylyltransferase activity"/>
    <property type="evidence" value="ECO:0007669"/>
    <property type="project" value="UniProtKB-EC"/>
</dbReference>
<dbReference type="SUPFAM" id="SSF52374">
    <property type="entry name" value="Nucleotidylyl transferase"/>
    <property type="match status" value="1"/>
</dbReference>
<evidence type="ECO:0000256" key="13">
    <source>
        <dbReference type="ARBA" id="ARBA00049494"/>
    </source>
</evidence>
<evidence type="ECO:0000256" key="7">
    <source>
        <dbReference type="ARBA" id="ARBA00022741"/>
    </source>
</evidence>
<keyword evidence="10 14" id="KW-0067">ATP-binding</keyword>
<accession>A0ABT0VG38</accession>
<dbReference type="PIRSF" id="PIRSF004491">
    <property type="entry name" value="FAD_Synth"/>
    <property type="match status" value="1"/>
</dbReference>
<dbReference type="Gene3D" id="3.40.50.620">
    <property type="entry name" value="HUPs"/>
    <property type="match status" value="1"/>
</dbReference>
<evidence type="ECO:0000256" key="11">
    <source>
        <dbReference type="ARBA" id="ARBA00023268"/>
    </source>
</evidence>
<evidence type="ECO:0000313" key="17">
    <source>
        <dbReference type="Proteomes" id="UP001057481"/>
    </source>
</evidence>
<evidence type="ECO:0000256" key="1">
    <source>
        <dbReference type="ARBA" id="ARBA00004726"/>
    </source>
</evidence>
<keyword evidence="4 14" id="KW-0288">FMN</keyword>
<dbReference type="InterPro" id="IPR002606">
    <property type="entry name" value="Riboflavin_kinase_bac"/>
</dbReference>
<dbReference type="PANTHER" id="PTHR22749">
    <property type="entry name" value="RIBOFLAVIN KINASE/FMN ADENYLYLTRANSFERASE"/>
    <property type="match status" value="1"/>
</dbReference>
<comment type="pathway">
    <text evidence="1 14">Cofactor biosynthesis; FAD biosynthesis; FAD from FMN: step 1/1.</text>
</comment>
<keyword evidence="8 14" id="KW-0418">Kinase</keyword>
<keyword evidence="5 14" id="KW-0808">Transferase</keyword>
<keyword evidence="9 14" id="KW-0274">FAD</keyword>
<dbReference type="InterPro" id="IPR015865">
    <property type="entry name" value="Riboflavin_kinase_bac/euk"/>
</dbReference>
<dbReference type="EMBL" id="JAGMVS010000037">
    <property type="protein sequence ID" value="MCM2436595.1"/>
    <property type="molecule type" value="Genomic_DNA"/>
</dbReference>
<dbReference type="InterPro" id="IPR014729">
    <property type="entry name" value="Rossmann-like_a/b/a_fold"/>
</dbReference>
<name>A0ABT0VG38_9LACO</name>
<proteinExistence type="inferred from homology"/>
<organism evidence="16 17">
    <name type="scientific">Periweissella beninensis</name>
    <dbReference type="NCBI Taxonomy" id="504936"/>
    <lineage>
        <taxon>Bacteria</taxon>
        <taxon>Bacillati</taxon>
        <taxon>Bacillota</taxon>
        <taxon>Bacilli</taxon>
        <taxon>Lactobacillales</taxon>
        <taxon>Lactobacillaceae</taxon>
        <taxon>Periweissella</taxon>
    </lineage>
</organism>
<evidence type="ECO:0000256" key="5">
    <source>
        <dbReference type="ARBA" id="ARBA00022679"/>
    </source>
</evidence>
<dbReference type="CDD" id="cd02064">
    <property type="entry name" value="FAD_synthetase_N"/>
    <property type="match status" value="1"/>
</dbReference>
<dbReference type="EC" id="2.7.1.26" evidence="14"/>
<evidence type="ECO:0000256" key="8">
    <source>
        <dbReference type="ARBA" id="ARBA00022777"/>
    </source>
</evidence>
<comment type="pathway">
    <text evidence="2 14">Cofactor biosynthesis; FMN biosynthesis; FMN from riboflavin (ATP route): step 1/1.</text>
</comment>
<sequence>MRLIDLRYPLDVSKVLDEPVVLAMGFFDGVHLGHQAVLAKAKQVAQKRGIKMAVLTYDHHPQIVFSNIPTYFKYLSAPERKLELLATHGVDIVYRVSFTSKLGNLIPQKFVDTYLLGLHAKVVVAGFDHTYGPKDMATMARLPEYAKGRFEVIEVAPTELTTEKIGSTAIRNYLDQGKLECANAMLGYVYQTTGLVVHGKEIGRTLGYPTANILTPVDERIPAVGVYAVEIYVGEQWYQGMASIGYNETLGGGRPKTLEINILDYQDEIYGENIKVKWQKYLRPMVKYADLPTLIAQLAQDEKNVRNFFAEK</sequence>
<evidence type="ECO:0000256" key="9">
    <source>
        <dbReference type="ARBA" id="ARBA00022827"/>
    </source>
</evidence>
<evidence type="ECO:0000256" key="4">
    <source>
        <dbReference type="ARBA" id="ARBA00022643"/>
    </source>
</evidence>
<dbReference type="Gene3D" id="2.40.30.30">
    <property type="entry name" value="Riboflavin kinase-like"/>
    <property type="match status" value="1"/>
</dbReference>
<evidence type="ECO:0000313" key="16">
    <source>
        <dbReference type="EMBL" id="MCM2436595.1"/>
    </source>
</evidence>
<dbReference type="NCBIfam" id="TIGR00083">
    <property type="entry name" value="ribF"/>
    <property type="match status" value="1"/>
</dbReference>
<comment type="catalytic activity">
    <reaction evidence="13 14">
        <text>FMN + ATP + H(+) = FAD + diphosphate</text>
        <dbReference type="Rhea" id="RHEA:17237"/>
        <dbReference type="ChEBI" id="CHEBI:15378"/>
        <dbReference type="ChEBI" id="CHEBI:30616"/>
        <dbReference type="ChEBI" id="CHEBI:33019"/>
        <dbReference type="ChEBI" id="CHEBI:57692"/>
        <dbReference type="ChEBI" id="CHEBI:58210"/>
        <dbReference type="EC" id="2.7.7.2"/>
    </reaction>
</comment>
<evidence type="ECO:0000256" key="6">
    <source>
        <dbReference type="ARBA" id="ARBA00022695"/>
    </source>
</evidence>
<gene>
    <name evidence="16" type="primary">ribF</name>
    <name evidence="16" type="ORF">KAK10_01420</name>
</gene>
<dbReference type="Pfam" id="PF01687">
    <property type="entry name" value="Flavokinase"/>
    <property type="match status" value="1"/>
</dbReference>
<protein>
    <recommendedName>
        <fullName evidence="14">Riboflavin biosynthesis protein</fullName>
    </recommendedName>
    <domain>
        <recommendedName>
            <fullName evidence="14">Riboflavin kinase</fullName>
            <ecNumber evidence="14">2.7.1.26</ecNumber>
        </recommendedName>
        <alternativeName>
            <fullName evidence="14">Flavokinase</fullName>
        </alternativeName>
    </domain>
    <domain>
        <recommendedName>
            <fullName evidence="14">FMN adenylyltransferase</fullName>
            <ecNumber evidence="14">2.7.7.2</ecNumber>
        </recommendedName>
        <alternativeName>
            <fullName evidence="14">FAD pyrophosphorylase</fullName>
        </alternativeName>
        <alternativeName>
            <fullName evidence="14">FAD synthase</fullName>
        </alternativeName>
    </domain>
</protein>
<evidence type="ECO:0000256" key="12">
    <source>
        <dbReference type="ARBA" id="ARBA00047880"/>
    </source>
</evidence>
<dbReference type="InterPro" id="IPR023465">
    <property type="entry name" value="Riboflavin_kinase_dom_sf"/>
</dbReference>
<feature type="domain" description="Riboflavin kinase" evidence="15">
    <location>
        <begin position="185"/>
        <end position="310"/>
    </location>
</feature>
<keyword evidence="7 14" id="KW-0547">Nucleotide-binding</keyword>
<evidence type="ECO:0000256" key="2">
    <source>
        <dbReference type="ARBA" id="ARBA00005201"/>
    </source>
</evidence>
<comment type="catalytic activity">
    <reaction evidence="12 14">
        <text>riboflavin + ATP = FMN + ADP + H(+)</text>
        <dbReference type="Rhea" id="RHEA:14357"/>
        <dbReference type="ChEBI" id="CHEBI:15378"/>
        <dbReference type="ChEBI" id="CHEBI:30616"/>
        <dbReference type="ChEBI" id="CHEBI:57986"/>
        <dbReference type="ChEBI" id="CHEBI:58210"/>
        <dbReference type="ChEBI" id="CHEBI:456216"/>
        <dbReference type="EC" id="2.7.1.26"/>
    </reaction>
</comment>
<dbReference type="SMART" id="SM00904">
    <property type="entry name" value="Flavokinase"/>
    <property type="match status" value="1"/>
</dbReference>
<reference evidence="16" key="1">
    <citation type="submission" date="2021-04" db="EMBL/GenBank/DDBJ databases">
        <title>Taxonomic assessment of Weissella genus.</title>
        <authorList>
            <person name="Fanelli F."/>
            <person name="Chieffi D."/>
            <person name="Dell'Aquila A."/>
            <person name="Gyu-Sung C."/>
            <person name="Franz C.M.A.P."/>
            <person name="Fusco V."/>
        </authorList>
    </citation>
    <scope>NUCLEOTIDE SEQUENCE</scope>
    <source>
        <strain evidence="16">LMG 25373</strain>
    </source>
</reference>
<evidence type="ECO:0000256" key="3">
    <source>
        <dbReference type="ARBA" id="ARBA00022630"/>
    </source>
</evidence>
<dbReference type="InterPro" id="IPR015864">
    <property type="entry name" value="FAD_synthase"/>
</dbReference>
<evidence type="ECO:0000256" key="10">
    <source>
        <dbReference type="ARBA" id="ARBA00022840"/>
    </source>
</evidence>
<evidence type="ECO:0000259" key="15">
    <source>
        <dbReference type="SMART" id="SM00904"/>
    </source>
</evidence>
<dbReference type="PANTHER" id="PTHR22749:SF6">
    <property type="entry name" value="RIBOFLAVIN KINASE"/>
    <property type="match status" value="1"/>
</dbReference>
<keyword evidence="6 14" id="KW-0548">Nucleotidyltransferase</keyword>
<comment type="similarity">
    <text evidence="14">Belongs to the ribF family.</text>
</comment>
<dbReference type="RefSeq" id="WP_205143035.1">
    <property type="nucleotide sequence ID" value="NZ_JAFBDN010000002.1"/>
</dbReference>
<keyword evidence="11" id="KW-0511">Multifunctional enzyme</keyword>
<dbReference type="EC" id="2.7.7.2" evidence="14"/>
<dbReference type="GO" id="GO:0008531">
    <property type="term" value="F:riboflavin kinase activity"/>
    <property type="evidence" value="ECO:0007669"/>
    <property type="project" value="UniProtKB-EC"/>
</dbReference>
<dbReference type="Proteomes" id="UP001057481">
    <property type="component" value="Unassembled WGS sequence"/>
</dbReference>
<keyword evidence="17" id="KW-1185">Reference proteome</keyword>
<dbReference type="SUPFAM" id="SSF82114">
    <property type="entry name" value="Riboflavin kinase-like"/>
    <property type="match status" value="1"/>
</dbReference>
<dbReference type="Pfam" id="PF06574">
    <property type="entry name" value="FAD_syn"/>
    <property type="match status" value="1"/>
</dbReference>
<keyword evidence="3 14" id="KW-0285">Flavoprotein</keyword>
<dbReference type="InterPro" id="IPR023468">
    <property type="entry name" value="Riboflavin_kinase"/>
</dbReference>
<comment type="caution">
    <text evidence="16">The sequence shown here is derived from an EMBL/GenBank/DDBJ whole genome shotgun (WGS) entry which is preliminary data.</text>
</comment>